<keyword evidence="1" id="KW-0812">Transmembrane</keyword>
<feature type="transmembrane region" description="Helical" evidence="1">
    <location>
        <begin position="53"/>
        <end position="76"/>
    </location>
</feature>
<feature type="signal peptide" evidence="2">
    <location>
        <begin position="1"/>
        <end position="18"/>
    </location>
</feature>
<feature type="transmembrane region" description="Helical" evidence="1">
    <location>
        <begin position="209"/>
        <end position="231"/>
    </location>
</feature>
<name>A0A9N9YT58_9HYPO</name>
<dbReference type="Proteomes" id="UP000696573">
    <property type="component" value="Unassembled WGS sequence"/>
</dbReference>
<keyword evidence="2" id="KW-0732">Signal</keyword>
<protein>
    <submittedName>
        <fullName evidence="3">Uncharacterized protein</fullName>
    </submittedName>
</protein>
<organism evidence="3 4">
    <name type="scientific">Clonostachys rhizophaga</name>
    <dbReference type="NCBI Taxonomy" id="160324"/>
    <lineage>
        <taxon>Eukaryota</taxon>
        <taxon>Fungi</taxon>
        <taxon>Dikarya</taxon>
        <taxon>Ascomycota</taxon>
        <taxon>Pezizomycotina</taxon>
        <taxon>Sordariomycetes</taxon>
        <taxon>Hypocreomycetidae</taxon>
        <taxon>Hypocreales</taxon>
        <taxon>Bionectriaceae</taxon>
        <taxon>Clonostachys</taxon>
    </lineage>
</organism>
<sequence length="298" mass="33178">MLFTACFLLLLSFPPATATDWWDDFSNNFATNLAPLLSLFGEQVTKRFLSESIYFVDYIIFAMAPMGILTAVVSVIRTCGRPSLRAFIGRAQEGKGITEAELCSSTSQDVCELYNNGGTACVFGRLKILKVVFDPEDADFQKEAGIYTIRNYLKTEKSVWVEQSGVSVRSTTDVETNPPKESANVDSDIDLLAPNLSLNIGIKRQPTHVSWIFVGMGFFMQSGVMVFAGIATYYLKWKKDDKPPNSYSCPMMFAGTILLGIGTFYCAFIIGESTDEQVLMERDPPRSKDKRSAIMIWV</sequence>
<dbReference type="AlphaFoldDB" id="A0A9N9YT58"/>
<feature type="transmembrane region" description="Helical" evidence="1">
    <location>
        <begin position="251"/>
        <end position="270"/>
    </location>
</feature>
<evidence type="ECO:0000256" key="1">
    <source>
        <dbReference type="SAM" id="Phobius"/>
    </source>
</evidence>
<keyword evidence="4" id="KW-1185">Reference proteome</keyword>
<reference evidence="3" key="1">
    <citation type="submission" date="2021-10" db="EMBL/GenBank/DDBJ databases">
        <authorList>
            <person name="Piombo E."/>
        </authorList>
    </citation>
    <scope>NUCLEOTIDE SEQUENCE</scope>
</reference>
<evidence type="ECO:0000313" key="3">
    <source>
        <dbReference type="EMBL" id="CAH0031280.1"/>
    </source>
</evidence>
<feature type="chain" id="PRO_5040335015" evidence="2">
    <location>
        <begin position="19"/>
        <end position="298"/>
    </location>
</feature>
<keyword evidence="1" id="KW-0472">Membrane</keyword>
<proteinExistence type="predicted"/>
<dbReference type="OrthoDB" id="5150034at2759"/>
<gene>
    <name evidence="3" type="ORF">CRHIZ90672A_00009798</name>
</gene>
<accession>A0A9N9YT58</accession>
<evidence type="ECO:0000313" key="4">
    <source>
        <dbReference type="Proteomes" id="UP000696573"/>
    </source>
</evidence>
<evidence type="ECO:0000256" key="2">
    <source>
        <dbReference type="SAM" id="SignalP"/>
    </source>
</evidence>
<comment type="caution">
    <text evidence="3">The sequence shown here is derived from an EMBL/GenBank/DDBJ whole genome shotgun (WGS) entry which is preliminary data.</text>
</comment>
<dbReference type="EMBL" id="CABFNQ020000741">
    <property type="protein sequence ID" value="CAH0031280.1"/>
    <property type="molecule type" value="Genomic_DNA"/>
</dbReference>
<keyword evidence="1" id="KW-1133">Transmembrane helix</keyword>